<evidence type="ECO:0000256" key="4">
    <source>
        <dbReference type="PROSITE-ProRule" id="PRU00473"/>
    </source>
</evidence>
<name>A0ABX2JE99_9SPHN</name>
<evidence type="ECO:0000313" key="8">
    <source>
        <dbReference type="EMBL" id="NTS63706.1"/>
    </source>
</evidence>
<sequence length="210" mass="21921">MADPEDRRTDGAPPNHIHIETKKTNWLAWIALIAGVLALLFALSRCDRDDAQTTVTNTNTSTANEEVVAATPGAPESTVLASTTGLGAYLAGNEAVPRRFAFDTLKFDTAKSDLRAVDQAAVDQVATVLKDYSTARVRIAGYADARGPDAANIALGKARADSVKAALVAKGIDANRIDTASGGEGDPVDTNATGAGQAENRRTEIAVTSR</sequence>
<dbReference type="EMBL" id="JABULH010000001">
    <property type="protein sequence ID" value="NTS63706.1"/>
    <property type="molecule type" value="Genomic_DNA"/>
</dbReference>
<evidence type="ECO:0000256" key="6">
    <source>
        <dbReference type="SAM" id="Phobius"/>
    </source>
</evidence>
<keyword evidence="2 4" id="KW-0472">Membrane</keyword>
<dbReference type="SUPFAM" id="SSF103088">
    <property type="entry name" value="OmpA-like"/>
    <property type="match status" value="1"/>
</dbReference>
<dbReference type="CDD" id="cd07185">
    <property type="entry name" value="OmpA_C-like"/>
    <property type="match status" value="1"/>
</dbReference>
<evidence type="ECO:0000256" key="3">
    <source>
        <dbReference type="ARBA" id="ARBA00023237"/>
    </source>
</evidence>
<dbReference type="PANTHER" id="PTHR30329">
    <property type="entry name" value="STATOR ELEMENT OF FLAGELLAR MOTOR COMPLEX"/>
    <property type="match status" value="1"/>
</dbReference>
<keyword evidence="6" id="KW-1133">Transmembrane helix</keyword>
<feature type="transmembrane region" description="Helical" evidence="6">
    <location>
        <begin position="26"/>
        <end position="43"/>
    </location>
</feature>
<gene>
    <name evidence="8" type="ORF">HRV97_00855</name>
</gene>
<dbReference type="InterPro" id="IPR036737">
    <property type="entry name" value="OmpA-like_sf"/>
</dbReference>
<keyword evidence="6" id="KW-0812">Transmembrane</keyword>
<dbReference type="Gene3D" id="3.30.1330.60">
    <property type="entry name" value="OmpA-like domain"/>
    <property type="match status" value="1"/>
</dbReference>
<keyword evidence="9" id="KW-1185">Reference proteome</keyword>
<evidence type="ECO:0000313" key="9">
    <source>
        <dbReference type="Proteomes" id="UP000621447"/>
    </source>
</evidence>
<protein>
    <submittedName>
        <fullName evidence="8">OmpA family protein</fullName>
    </submittedName>
</protein>
<organism evidence="8 9">
    <name type="scientific">Sphingomonas hominis</name>
    <dbReference type="NCBI Taxonomy" id="2741495"/>
    <lineage>
        <taxon>Bacteria</taxon>
        <taxon>Pseudomonadati</taxon>
        <taxon>Pseudomonadota</taxon>
        <taxon>Alphaproteobacteria</taxon>
        <taxon>Sphingomonadales</taxon>
        <taxon>Sphingomonadaceae</taxon>
        <taxon>Sphingomonas</taxon>
    </lineage>
</organism>
<keyword evidence="3" id="KW-0998">Cell outer membrane</keyword>
<evidence type="ECO:0000259" key="7">
    <source>
        <dbReference type="PROSITE" id="PS51123"/>
    </source>
</evidence>
<evidence type="ECO:0000256" key="1">
    <source>
        <dbReference type="ARBA" id="ARBA00004442"/>
    </source>
</evidence>
<comment type="caution">
    <text evidence="8">The sequence shown here is derived from an EMBL/GenBank/DDBJ whole genome shotgun (WGS) entry which is preliminary data.</text>
</comment>
<dbReference type="Pfam" id="PF00691">
    <property type="entry name" value="OmpA"/>
    <property type="match status" value="1"/>
</dbReference>
<dbReference type="InterPro" id="IPR006665">
    <property type="entry name" value="OmpA-like"/>
</dbReference>
<comment type="subcellular location">
    <subcellularLocation>
        <location evidence="1">Cell outer membrane</location>
    </subcellularLocation>
</comment>
<dbReference type="PANTHER" id="PTHR30329:SF21">
    <property type="entry name" value="LIPOPROTEIN YIAD-RELATED"/>
    <property type="match status" value="1"/>
</dbReference>
<feature type="region of interest" description="Disordered" evidence="5">
    <location>
        <begin position="178"/>
        <end position="210"/>
    </location>
</feature>
<dbReference type="Proteomes" id="UP000621447">
    <property type="component" value="Unassembled WGS sequence"/>
</dbReference>
<evidence type="ECO:0000256" key="2">
    <source>
        <dbReference type="ARBA" id="ARBA00023136"/>
    </source>
</evidence>
<evidence type="ECO:0000256" key="5">
    <source>
        <dbReference type="SAM" id="MobiDB-lite"/>
    </source>
</evidence>
<dbReference type="RefSeq" id="WP_174191817.1">
    <property type="nucleotide sequence ID" value="NZ_JABULH010000001.1"/>
</dbReference>
<accession>A0ABX2JE99</accession>
<reference evidence="8 9" key="1">
    <citation type="submission" date="2020-06" db="EMBL/GenBank/DDBJ databases">
        <title>Sphingomonas hominis sp. nov., a member of the Sphingomonas, isolated from the hair of a 22-year-old girl.</title>
        <authorList>
            <person name="Zhang D.-F."/>
            <person name="Cui X.-W."/>
        </authorList>
    </citation>
    <scope>NUCLEOTIDE SEQUENCE [LARGE SCALE GENOMIC DNA]</scope>
    <source>
        <strain evidence="8 9">HHU CXW</strain>
    </source>
</reference>
<dbReference type="PROSITE" id="PS51123">
    <property type="entry name" value="OMPA_2"/>
    <property type="match status" value="1"/>
</dbReference>
<feature type="domain" description="OmpA-like" evidence="7">
    <location>
        <begin position="94"/>
        <end position="210"/>
    </location>
</feature>
<proteinExistence type="predicted"/>
<dbReference type="PRINTS" id="PR01021">
    <property type="entry name" value="OMPADOMAIN"/>
</dbReference>
<dbReference type="InterPro" id="IPR050330">
    <property type="entry name" value="Bact_OuterMem_StrucFunc"/>
</dbReference>
<dbReference type="InterPro" id="IPR006664">
    <property type="entry name" value="OMP_bac"/>
</dbReference>